<keyword evidence="2" id="KW-0716">Sensory transduction</keyword>
<evidence type="ECO:0000313" key="10">
    <source>
        <dbReference type="Ensembl" id="ENSPTIP00000017152.1"/>
    </source>
</evidence>
<dbReference type="SUPFAM" id="SSF81321">
    <property type="entry name" value="Family A G protein-coupled receptor-like"/>
    <property type="match status" value="1"/>
</dbReference>
<dbReference type="InterPro" id="IPR000725">
    <property type="entry name" value="Olfact_rcpt"/>
</dbReference>
<reference evidence="10" key="1">
    <citation type="submission" date="2025-08" db="UniProtKB">
        <authorList>
            <consortium name="Ensembl"/>
        </authorList>
    </citation>
    <scope>IDENTIFICATION</scope>
</reference>
<dbReference type="InterPro" id="IPR050402">
    <property type="entry name" value="OR51/52/56-like"/>
</dbReference>
<dbReference type="PANTHER" id="PTHR26450:SF23">
    <property type="entry name" value="OLFACTORY RECEPTOR 52E5"/>
    <property type="match status" value="1"/>
</dbReference>
<dbReference type="GO" id="GO:0004984">
    <property type="term" value="F:olfactory receptor activity"/>
    <property type="evidence" value="ECO:0007669"/>
    <property type="project" value="InterPro"/>
</dbReference>
<feature type="transmembrane region" description="Helical" evidence="8">
    <location>
        <begin position="104"/>
        <end position="130"/>
    </location>
</feature>
<keyword evidence="11" id="KW-1185">Reference proteome</keyword>
<keyword evidence="3 8" id="KW-0812">Transmembrane</keyword>
<evidence type="ECO:0000256" key="3">
    <source>
        <dbReference type="ARBA" id="ARBA00022692"/>
    </source>
</evidence>
<dbReference type="Proteomes" id="UP000675900">
    <property type="component" value="Unassembled WGS sequence"/>
</dbReference>
<dbReference type="GeneTree" id="ENSGT01150000286912"/>
<dbReference type="InterPro" id="IPR017452">
    <property type="entry name" value="GPCR_Rhodpsn_7TM"/>
</dbReference>
<evidence type="ECO:0000256" key="2">
    <source>
        <dbReference type="ARBA" id="ARBA00022606"/>
    </source>
</evidence>
<feature type="transmembrane region" description="Helical" evidence="8">
    <location>
        <begin position="63"/>
        <end position="84"/>
    </location>
</feature>
<sequence>MAYHNTTQSHPSSFVLLGIPGLEIFYIWIGFPFCIVYLIALLGNVIILFIIQTEPSLHVLLPSNMFMTHLCTGLKSGILTVMAIDRYVATCNLLRYTMTLKNKVVTILGIVMIMRSLIFVIPFVFLILLLSFCGAHIITHTYCEHMGIDRLSCTSIRTNNLLGMVAFSMGLIDLIVIGFLYMKILYTVFCLPSWNALFKALNTCGSHICVIILEYIHIFLANLHMVVPPALNPVIYGVGKKQIQEKVLRILNPK</sequence>
<evidence type="ECO:0000256" key="8">
    <source>
        <dbReference type="SAM" id="Phobius"/>
    </source>
</evidence>
<dbReference type="GO" id="GO:0007186">
    <property type="term" value="P:G protein-coupled receptor signaling pathway"/>
    <property type="evidence" value="ECO:0007669"/>
    <property type="project" value="InterPro"/>
</dbReference>
<feature type="transmembrane region" description="Helical" evidence="8">
    <location>
        <begin position="25"/>
        <end position="51"/>
    </location>
</feature>
<keyword evidence="7" id="KW-0807">Transducer</keyword>
<accession>A0A8C9KCT5</accession>
<dbReference type="Gene3D" id="1.20.1070.10">
    <property type="entry name" value="Rhodopsin 7-helix transmembrane proteins"/>
    <property type="match status" value="1"/>
</dbReference>
<dbReference type="GO" id="GO:0005886">
    <property type="term" value="C:plasma membrane"/>
    <property type="evidence" value="ECO:0007669"/>
    <property type="project" value="TreeGrafter"/>
</dbReference>
<comment type="subcellular location">
    <subcellularLocation>
        <location evidence="1">Membrane</location>
        <topology evidence="1">Multi-pass membrane protein</topology>
    </subcellularLocation>
</comment>
<dbReference type="Ensembl" id="ENSPTIT00000021351.1">
    <property type="protein sequence ID" value="ENSPTIP00000017152.1"/>
    <property type="gene ID" value="ENSPTIG00000015681.1"/>
</dbReference>
<evidence type="ECO:0000313" key="11">
    <source>
        <dbReference type="Proteomes" id="UP000675900"/>
    </source>
</evidence>
<evidence type="ECO:0000256" key="5">
    <source>
        <dbReference type="ARBA" id="ARBA00022989"/>
    </source>
</evidence>
<feature type="domain" description="G-protein coupled receptors family 1 profile" evidence="9">
    <location>
        <begin position="78"/>
        <end position="188"/>
    </location>
</feature>
<evidence type="ECO:0000256" key="1">
    <source>
        <dbReference type="ARBA" id="ARBA00004141"/>
    </source>
</evidence>
<dbReference type="Pfam" id="PF13853">
    <property type="entry name" value="7tm_4"/>
    <property type="match status" value="2"/>
</dbReference>
<evidence type="ECO:0000256" key="4">
    <source>
        <dbReference type="ARBA" id="ARBA00022725"/>
    </source>
</evidence>
<feature type="transmembrane region" description="Helical" evidence="8">
    <location>
        <begin position="161"/>
        <end position="184"/>
    </location>
</feature>
<protein>
    <recommendedName>
        <fullName evidence="9">G-protein coupled receptors family 1 profile domain-containing protein</fullName>
    </recommendedName>
</protein>
<evidence type="ECO:0000256" key="7">
    <source>
        <dbReference type="ARBA" id="ARBA00023224"/>
    </source>
</evidence>
<name>A0A8C9KCT5_PANTA</name>
<evidence type="ECO:0000256" key="6">
    <source>
        <dbReference type="ARBA" id="ARBA00023136"/>
    </source>
</evidence>
<organism evidence="10 11">
    <name type="scientific">Panthera tigris altaica</name>
    <name type="common">Siberian tiger</name>
    <dbReference type="NCBI Taxonomy" id="74533"/>
    <lineage>
        <taxon>Eukaryota</taxon>
        <taxon>Metazoa</taxon>
        <taxon>Chordata</taxon>
        <taxon>Craniata</taxon>
        <taxon>Vertebrata</taxon>
        <taxon>Euteleostomi</taxon>
        <taxon>Mammalia</taxon>
        <taxon>Eutheria</taxon>
        <taxon>Laurasiatheria</taxon>
        <taxon>Carnivora</taxon>
        <taxon>Feliformia</taxon>
        <taxon>Felidae</taxon>
        <taxon>Pantherinae</taxon>
        <taxon>Panthera</taxon>
    </lineage>
</organism>
<keyword evidence="5 8" id="KW-1133">Transmembrane helix</keyword>
<feature type="transmembrane region" description="Helical" evidence="8">
    <location>
        <begin position="196"/>
        <end position="216"/>
    </location>
</feature>
<dbReference type="PANTHER" id="PTHR26450">
    <property type="entry name" value="OLFACTORY RECEPTOR 56B1-RELATED"/>
    <property type="match status" value="1"/>
</dbReference>
<keyword evidence="6 8" id="KW-0472">Membrane</keyword>
<proteinExistence type="predicted"/>
<dbReference type="AlphaFoldDB" id="A0A8C9KCT5"/>
<dbReference type="PROSITE" id="PS50262">
    <property type="entry name" value="G_PROTEIN_RECEP_F1_2"/>
    <property type="match status" value="1"/>
</dbReference>
<evidence type="ECO:0000259" key="9">
    <source>
        <dbReference type="PROSITE" id="PS50262"/>
    </source>
</evidence>
<reference evidence="10" key="2">
    <citation type="submission" date="2025-09" db="UniProtKB">
        <authorList>
            <consortium name="Ensembl"/>
        </authorList>
    </citation>
    <scope>IDENTIFICATION</scope>
</reference>
<keyword evidence="4" id="KW-0552">Olfaction</keyword>